<keyword evidence="5 10" id="KW-0375">Hydrogen ion transport</keyword>
<dbReference type="Proteomes" id="UP000192455">
    <property type="component" value="Unassembled WGS sequence"/>
</dbReference>
<sequence>MADAMQFDLVSPERRLASSDEAVSVQVPGAEGDMTVMAGHAPTLTILRPGVLRAEWAGSTTEYVVSGGFAEINASGVTVLAERAIPVDEMTREHLDEMIAEAQAAVETARENAADEPDVIDSAVKVLADMVAVGDHIRLSSNTPLPG</sequence>
<dbReference type="InterPro" id="IPR020546">
    <property type="entry name" value="ATP_synth_F1_dsu/esu_N"/>
</dbReference>
<keyword evidence="10" id="KW-1003">Cell membrane</keyword>
<evidence type="ECO:0000256" key="9">
    <source>
        <dbReference type="ARBA" id="ARBA00023310"/>
    </source>
</evidence>
<dbReference type="GO" id="GO:0045259">
    <property type="term" value="C:proton-transporting ATP synthase complex"/>
    <property type="evidence" value="ECO:0007669"/>
    <property type="project" value="UniProtKB-KW"/>
</dbReference>
<evidence type="ECO:0000313" key="13">
    <source>
        <dbReference type="EMBL" id="SIT77736.1"/>
    </source>
</evidence>
<dbReference type="SUPFAM" id="SSF51344">
    <property type="entry name" value="Epsilon subunit of F1F0-ATP synthase N-terminal domain"/>
    <property type="match status" value="1"/>
</dbReference>
<dbReference type="NCBIfam" id="NF009978">
    <property type="entry name" value="PRK13443.1"/>
    <property type="match status" value="1"/>
</dbReference>
<protein>
    <recommendedName>
        <fullName evidence="10">ATP synthase epsilon chain</fullName>
    </recommendedName>
    <alternativeName>
        <fullName evidence="10">ATP synthase F1 sector epsilon subunit</fullName>
    </alternativeName>
    <alternativeName>
        <fullName evidence="10">F-ATPase epsilon subunit</fullName>
    </alternativeName>
</protein>
<dbReference type="PANTHER" id="PTHR13822:SF10">
    <property type="entry name" value="ATP SYNTHASE EPSILON CHAIN, CHLOROPLASTIC"/>
    <property type="match status" value="1"/>
</dbReference>
<keyword evidence="7 10" id="KW-0472">Membrane</keyword>
<evidence type="ECO:0000256" key="1">
    <source>
        <dbReference type="ARBA" id="ARBA00003543"/>
    </source>
</evidence>
<dbReference type="STRING" id="515897.SAMN05421849_0807"/>
<dbReference type="AlphaFoldDB" id="A0A1R3WJY4"/>
<dbReference type="GO" id="GO:0012505">
    <property type="term" value="C:endomembrane system"/>
    <property type="evidence" value="ECO:0007669"/>
    <property type="project" value="UniProtKB-SubCell"/>
</dbReference>
<evidence type="ECO:0000256" key="6">
    <source>
        <dbReference type="ARBA" id="ARBA00023065"/>
    </source>
</evidence>
<evidence type="ECO:0000256" key="5">
    <source>
        <dbReference type="ARBA" id="ARBA00022781"/>
    </source>
</evidence>
<keyword evidence="6 10" id="KW-0406">Ion transport</keyword>
<dbReference type="Gene3D" id="2.60.15.10">
    <property type="entry name" value="F0F1 ATP synthase delta/epsilon subunit, N-terminal"/>
    <property type="match status" value="1"/>
</dbReference>
<evidence type="ECO:0000256" key="4">
    <source>
        <dbReference type="ARBA" id="ARBA00022448"/>
    </source>
</evidence>
<keyword evidence="9 10" id="KW-0066">ATP synthesis</keyword>
<evidence type="ECO:0000256" key="3">
    <source>
        <dbReference type="ARBA" id="ARBA00005712"/>
    </source>
</evidence>
<dbReference type="Pfam" id="PF02823">
    <property type="entry name" value="ATP-synt_DE_N"/>
    <property type="match status" value="1"/>
</dbReference>
<keyword evidence="8 10" id="KW-0139">CF(1)</keyword>
<evidence type="ECO:0000256" key="2">
    <source>
        <dbReference type="ARBA" id="ARBA00004184"/>
    </source>
</evidence>
<evidence type="ECO:0000256" key="8">
    <source>
        <dbReference type="ARBA" id="ARBA00023196"/>
    </source>
</evidence>
<comment type="function">
    <text evidence="1 10">Produces ATP from ADP in the presence of a proton gradient across the membrane.</text>
</comment>
<dbReference type="GO" id="GO:0005886">
    <property type="term" value="C:plasma membrane"/>
    <property type="evidence" value="ECO:0007669"/>
    <property type="project" value="UniProtKB-SubCell"/>
</dbReference>
<dbReference type="RefSeq" id="WP_076647718.1">
    <property type="nucleotide sequence ID" value="NZ_FTPS01000001.1"/>
</dbReference>
<evidence type="ECO:0000256" key="7">
    <source>
        <dbReference type="ARBA" id="ARBA00023136"/>
    </source>
</evidence>
<dbReference type="GO" id="GO:0046933">
    <property type="term" value="F:proton-transporting ATP synthase activity, rotational mechanism"/>
    <property type="evidence" value="ECO:0007669"/>
    <property type="project" value="UniProtKB-UniRule"/>
</dbReference>
<dbReference type="HAMAP" id="MF_00530">
    <property type="entry name" value="ATP_synth_epsil_bac"/>
    <property type="match status" value="1"/>
</dbReference>
<evidence type="ECO:0000313" key="14">
    <source>
        <dbReference type="Proteomes" id="UP000192455"/>
    </source>
</evidence>
<keyword evidence="4 10" id="KW-0813">Transport</keyword>
<dbReference type="InterPro" id="IPR036771">
    <property type="entry name" value="ATPsynth_dsu/esu_N"/>
</dbReference>
<dbReference type="NCBIfam" id="NF001851">
    <property type="entry name" value="PRK00571.2-4"/>
    <property type="match status" value="1"/>
</dbReference>
<dbReference type="NCBIfam" id="TIGR01216">
    <property type="entry name" value="ATP_synt_epsi"/>
    <property type="match status" value="1"/>
</dbReference>
<feature type="domain" description="ATP synthase F1 complex delta/epsilon subunit N-terminal" evidence="12">
    <location>
        <begin position="5"/>
        <end position="84"/>
    </location>
</feature>
<name>A0A1R3WJY4_9RHOB</name>
<dbReference type="InterPro" id="IPR001469">
    <property type="entry name" value="ATP_synth_F1_dsu/esu"/>
</dbReference>
<dbReference type="GO" id="GO:0005524">
    <property type="term" value="F:ATP binding"/>
    <property type="evidence" value="ECO:0007669"/>
    <property type="project" value="UniProtKB-UniRule"/>
</dbReference>
<evidence type="ECO:0000256" key="10">
    <source>
        <dbReference type="HAMAP-Rule" id="MF_00530"/>
    </source>
</evidence>
<organism evidence="13 14">
    <name type="scientific">Pontibaca methylaminivorans</name>
    <dbReference type="NCBI Taxonomy" id="515897"/>
    <lineage>
        <taxon>Bacteria</taxon>
        <taxon>Pseudomonadati</taxon>
        <taxon>Pseudomonadota</taxon>
        <taxon>Alphaproteobacteria</taxon>
        <taxon>Rhodobacterales</taxon>
        <taxon>Roseobacteraceae</taxon>
        <taxon>Pontibaca</taxon>
    </lineage>
</organism>
<accession>A0A1R3WJY4</accession>
<gene>
    <name evidence="10" type="primary">atpC</name>
    <name evidence="13" type="ORF">SAMN05421849_0807</name>
</gene>
<comment type="subunit">
    <text evidence="10 11">F-type ATPases have 2 components, CF(1) - the catalytic core - and CF(0) - the membrane proton channel. CF(1) has five subunits: alpha(3), beta(3), gamma(1), delta(1), epsilon(1). CF(0) has three main subunits: a, b and c.</text>
</comment>
<dbReference type="PANTHER" id="PTHR13822">
    <property type="entry name" value="ATP SYNTHASE DELTA/EPSILON CHAIN"/>
    <property type="match status" value="1"/>
</dbReference>
<keyword evidence="14" id="KW-1185">Reference proteome</keyword>
<proteinExistence type="inferred from homology"/>
<evidence type="ECO:0000256" key="11">
    <source>
        <dbReference type="RuleBase" id="RU003656"/>
    </source>
</evidence>
<reference evidence="13 14" key="1">
    <citation type="submission" date="2017-01" db="EMBL/GenBank/DDBJ databases">
        <authorList>
            <person name="Mah S.A."/>
            <person name="Swanson W.J."/>
            <person name="Moy G.W."/>
            <person name="Vacquier V.D."/>
        </authorList>
    </citation>
    <scope>NUCLEOTIDE SEQUENCE [LARGE SCALE GENOMIC DNA]</scope>
    <source>
        <strain evidence="13 14">DSM 21219</strain>
    </source>
</reference>
<comment type="similarity">
    <text evidence="3 10 11">Belongs to the ATPase epsilon chain family.</text>
</comment>
<dbReference type="OrthoDB" id="9799969at2"/>
<evidence type="ECO:0000259" key="12">
    <source>
        <dbReference type="Pfam" id="PF02823"/>
    </source>
</evidence>
<dbReference type="CDD" id="cd12152">
    <property type="entry name" value="F1-ATPase_delta"/>
    <property type="match status" value="1"/>
</dbReference>
<comment type="subcellular location">
    <subcellularLocation>
        <location evidence="10">Cell membrane</location>
        <topology evidence="10">Peripheral membrane protein</topology>
    </subcellularLocation>
    <subcellularLocation>
        <location evidence="2">Endomembrane system</location>
        <topology evidence="2">Peripheral membrane protein</topology>
    </subcellularLocation>
</comment>
<dbReference type="EMBL" id="FTPS01000001">
    <property type="protein sequence ID" value="SIT77736.1"/>
    <property type="molecule type" value="Genomic_DNA"/>
</dbReference>